<evidence type="ECO:0000313" key="2">
    <source>
        <dbReference type="Proteomes" id="UP000823775"/>
    </source>
</evidence>
<dbReference type="Proteomes" id="UP000823775">
    <property type="component" value="Unassembled WGS sequence"/>
</dbReference>
<dbReference type="Gene3D" id="3.40.50.11980">
    <property type="match status" value="1"/>
</dbReference>
<reference evidence="1 2" key="1">
    <citation type="journal article" date="2021" name="BMC Genomics">
        <title>Datura genome reveals duplications of psychoactive alkaloid biosynthetic genes and high mutation rate following tissue culture.</title>
        <authorList>
            <person name="Rajewski A."/>
            <person name="Carter-House D."/>
            <person name="Stajich J."/>
            <person name="Litt A."/>
        </authorList>
    </citation>
    <scope>NUCLEOTIDE SEQUENCE [LARGE SCALE GENOMIC DNA]</scope>
    <source>
        <strain evidence="1">AR-01</strain>
    </source>
</reference>
<gene>
    <name evidence="1" type="ORF">HAX54_035285</name>
</gene>
<evidence type="ECO:0000313" key="1">
    <source>
        <dbReference type="EMBL" id="MCD7447808.1"/>
    </source>
</evidence>
<keyword evidence="2" id="KW-1185">Reference proteome</keyword>
<protein>
    <submittedName>
        <fullName evidence="1">Uncharacterized protein</fullName>
    </submittedName>
</protein>
<sequence>MEEVVWNKWSLDIATDKSRFRILSFVWRKDYLLDIDPKETDEIANSLPKLACEREVNANFVQFQNRLNADFNSQYLSFQFPRFRHSRWLRNPFAAVLDGANWPH</sequence>
<proteinExistence type="predicted"/>
<name>A0ABS8RMK6_DATST</name>
<comment type="caution">
    <text evidence="1">The sequence shown here is derived from an EMBL/GenBank/DDBJ whole genome shotgun (WGS) entry which is preliminary data.</text>
</comment>
<accession>A0ABS8RMK6</accession>
<dbReference type="EMBL" id="JACEIK010000046">
    <property type="protein sequence ID" value="MCD7447808.1"/>
    <property type="molecule type" value="Genomic_DNA"/>
</dbReference>
<organism evidence="1 2">
    <name type="scientific">Datura stramonium</name>
    <name type="common">Jimsonweed</name>
    <name type="synonym">Common thornapple</name>
    <dbReference type="NCBI Taxonomy" id="4076"/>
    <lineage>
        <taxon>Eukaryota</taxon>
        <taxon>Viridiplantae</taxon>
        <taxon>Streptophyta</taxon>
        <taxon>Embryophyta</taxon>
        <taxon>Tracheophyta</taxon>
        <taxon>Spermatophyta</taxon>
        <taxon>Magnoliopsida</taxon>
        <taxon>eudicotyledons</taxon>
        <taxon>Gunneridae</taxon>
        <taxon>Pentapetalae</taxon>
        <taxon>asterids</taxon>
        <taxon>lamiids</taxon>
        <taxon>Solanales</taxon>
        <taxon>Solanaceae</taxon>
        <taxon>Solanoideae</taxon>
        <taxon>Datureae</taxon>
        <taxon>Datura</taxon>
    </lineage>
</organism>